<name>A0A0N4UA25_DRAME</name>
<evidence type="ECO:0000313" key="1">
    <source>
        <dbReference type="EMBL" id="VDN58005.1"/>
    </source>
</evidence>
<protein>
    <submittedName>
        <fullName evidence="1 4">Uncharacterized protein</fullName>
    </submittedName>
</protein>
<dbReference type="Proteomes" id="UP000274756">
    <property type="component" value="Unassembled WGS sequence"/>
</dbReference>
<reference evidence="4" key="1">
    <citation type="submission" date="2017-02" db="UniProtKB">
        <authorList>
            <consortium name="WormBaseParasite"/>
        </authorList>
    </citation>
    <scope>IDENTIFICATION</scope>
</reference>
<evidence type="ECO:0000313" key="4">
    <source>
        <dbReference type="WBParaSite" id="DME_0000397301-mRNA-1"/>
    </source>
</evidence>
<dbReference type="EMBL" id="UYYG01001164">
    <property type="protein sequence ID" value="VDN58005.1"/>
    <property type="molecule type" value="Genomic_DNA"/>
</dbReference>
<accession>A0A0N4UA25</accession>
<proteinExistence type="predicted"/>
<evidence type="ECO:0000313" key="3">
    <source>
        <dbReference type="Proteomes" id="UP000274756"/>
    </source>
</evidence>
<reference evidence="1 3" key="2">
    <citation type="submission" date="2018-11" db="EMBL/GenBank/DDBJ databases">
        <authorList>
            <consortium name="Pathogen Informatics"/>
        </authorList>
    </citation>
    <scope>NUCLEOTIDE SEQUENCE [LARGE SCALE GENOMIC DNA]</scope>
</reference>
<keyword evidence="3" id="KW-1185">Reference proteome</keyword>
<evidence type="ECO:0000313" key="2">
    <source>
        <dbReference type="Proteomes" id="UP000038040"/>
    </source>
</evidence>
<gene>
    <name evidence="1" type="ORF">DME_LOCUS7978</name>
</gene>
<sequence>MQHFEIGYAYVDGKISTVLIAAMIESAGRTFFRFYHIPEEIIQTSDDEPVKLKAINETYEARGFTSQCYIDIRWHKIDIAFDKRPEVQSTGVYVFDMRYQYFTSSNFNTILIQFLPHGWSKLNPDGTPMKCFYFYREIHLIPMISNGKYLIVESEYVKNYLTYTNGNVVNGMINLNYVSHVIVKECPYRETSISTLELYNSFSNLAWIIRLELEQE</sequence>
<organism evidence="2 4">
    <name type="scientific">Dracunculus medinensis</name>
    <name type="common">Guinea worm</name>
    <dbReference type="NCBI Taxonomy" id="318479"/>
    <lineage>
        <taxon>Eukaryota</taxon>
        <taxon>Metazoa</taxon>
        <taxon>Ecdysozoa</taxon>
        <taxon>Nematoda</taxon>
        <taxon>Chromadorea</taxon>
        <taxon>Rhabditida</taxon>
        <taxon>Spirurina</taxon>
        <taxon>Dracunculoidea</taxon>
        <taxon>Dracunculidae</taxon>
        <taxon>Dracunculus</taxon>
    </lineage>
</organism>
<dbReference type="Proteomes" id="UP000038040">
    <property type="component" value="Unplaced"/>
</dbReference>
<dbReference type="AlphaFoldDB" id="A0A0N4UA25"/>
<dbReference type="WBParaSite" id="DME_0000397301-mRNA-1">
    <property type="protein sequence ID" value="DME_0000397301-mRNA-1"/>
    <property type="gene ID" value="DME_0000397301"/>
</dbReference>